<dbReference type="AlphaFoldDB" id="A0A7X4KAU8"/>
<evidence type="ECO:0000256" key="3">
    <source>
        <dbReference type="ARBA" id="ARBA00022448"/>
    </source>
</evidence>
<keyword evidence="4 11" id="KW-1134">Transmembrane beta strand</keyword>
<evidence type="ECO:0000256" key="11">
    <source>
        <dbReference type="PROSITE-ProRule" id="PRU01360"/>
    </source>
</evidence>
<evidence type="ECO:0000256" key="4">
    <source>
        <dbReference type="ARBA" id="ARBA00022452"/>
    </source>
</evidence>
<dbReference type="Gene3D" id="2.170.130.10">
    <property type="entry name" value="TonB-dependent receptor, plug domain"/>
    <property type="match status" value="1"/>
</dbReference>
<evidence type="ECO:0000256" key="8">
    <source>
        <dbReference type="ARBA" id="ARBA00023136"/>
    </source>
</evidence>
<feature type="domain" description="TonB-dependent receptor-like beta-barrel" evidence="15">
    <location>
        <begin position="391"/>
        <end position="893"/>
    </location>
</feature>
<evidence type="ECO:0000313" key="17">
    <source>
        <dbReference type="EMBL" id="MYM65648.1"/>
    </source>
</evidence>
<evidence type="ECO:0000256" key="1">
    <source>
        <dbReference type="ARBA" id="ARBA00004571"/>
    </source>
</evidence>
<dbReference type="PANTHER" id="PTHR47234">
    <property type="match status" value="1"/>
</dbReference>
<dbReference type="GO" id="GO:0009279">
    <property type="term" value="C:cell outer membrane"/>
    <property type="evidence" value="ECO:0007669"/>
    <property type="project" value="UniProtKB-SubCell"/>
</dbReference>
<dbReference type="InterPro" id="IPR036942">
    <property type="entry name" value="Beta-barrel_TonB_sf"/>
</dbReference>
<dbReference type="CDD" id="cd01347">
    <property type="entry name" value="ligand_gated_channel"/>
    <property type="match status" value="1"/>
</dbReference>
<evidence type="ECO:0000259" key="16">
    <source>
        <dbReference type="Pfam" id="PF07715"/>
    </source>
</evidence>
<dbReference type="Gene3D" id="2.40.170.20">
    <property type="entry name" value="TonB-dependent receptor, beta-barrel domain"/>
    <property type="match status" value="1"/>
</dbReference>
<feature type="domain" description="TonB-dependent receptor plug" evidence="16">
    <location>
        <begin position="52"/>
        <end position="163"/>
    </location>
</feature>
<proteinExistence type="inferred from homology"/>
<dbReference type="InterPro" id="IPR010917">
    <property type="entry name" value="TonB_rcpt_CS"/>
</dbReference>
<evidence type="ECO:0000256" key="10">
    <source>
        <dbReference type="ARBA" id="ARBA00023237"/>
    </source>
</evidence>
<dbReference type="RefSeq" id="WP_161012238.1">
    <property type="nucleotide sequence ID" value="NZ_WWCK01000001.1"/>
</dbReference>
<dbReference type="Pfam" id="PF00593">
    <property type="entry name" value="TonB_dep_Rec_b-barrel"/>
    <property type="match status" value="1"/>
</dbReference>
<comment type="subcellular location">
    <subcellularLocation>
        <location evidence="1 11">Cell outer membrane</location>
        <topology evidence="1 11">Multi-pass membrane protein</topology>
    </subcellularLocation>
</comment>
<feature type="signal peptide" evidence="14">
    <location>
        <begin position="1"/>
        <end position="28"/>
    </location>
</feature>
<evidence type="ECO:0000313" key="18">
    <source>
        <dbReference type="Proteomes" id="UP000450012"/>
    </source>
</evidence>
<feature type="chain" id="PRO_5031435823" evidence="14">
    <location>
        <begin position="29"/>
        <end position="932"/>
    </location>
</feature>
<keyword evidence="6 14" id="KW-0732">Signal</keyword>
<keyword evidence="18" id="KW-1185">Reference proteome</keyword>
<comment type="similarity">
    <text evidence="2 11 13">Belongs to the TonB-dependent receptor family.</text>
</comment>
<keyword evidence="9 17" id="KW-0675">Receptor</keyword>
<keyword evidence="5 11" id="KW-0812">Transmembrane</keyword>
<reference evidence="17 18" key="1">
    <citation type="submission" date="2019-12" db="EMBL/GenBank/DDBJ databases">
        <title>Novel species isolated from a subtropical stream in China.</title>
        <authorList>
            <person name="Lu H."/>
        </authorList>
    </citation>
    <scope>NUCLEOTIDE SEQUENCE [LARGE SCALE GENOMIC DNA]</scope>
    <source>
        <strain evidence="17 18">FT55W</strain>
    </source>
</reference>
<dbReference type="SUPFAM" id="SSF56935">
    <property type="entry name" value="Porins"/>
    <property type="match status" value="1"/>
</dbReference>
<dbReference type="PROSITE" id="PS52016">
    <property type="entry name" value="TONB_DEPENDENT_REC_3"/>
    <property type="match status" value="1"/>
</dbReference>
<dbReference type="InterPro" id="IPR037066">
    <property type="entry name" value="Plug_dom_sf"/>
</dbReference>
<keyword evidence="10 11" id="KW-0998">Cell outer membrane</keyword>
<evidence type="ECO:0000256" key="5">
    <source>
        <dbReference type="ARBA" id="ARBA00022692"/>
    </source>
</evidence>
<gene>
    <name evidence="17" type="ORF">GTP45_02225</name>
</gene>
<evidence type="ECO:0000256" key="13">
    <source>
        <dbReference type="RuleBase" id="RU003357"/>
    </source>
</evidence>
<name>A0A7X4KAU8_9BURK</name>
<keyword evidence="8 11" id="KW-0472">Membrane</keyword>
<dbReference type="PANTHER" id="PTHR47234:SF2">
    <property type="entry name" value="TONB-DEPENDENT RECEPTOR"/>
    <property type="match status" value="1"/>
</dbReference>
<evidence type="ECO:0000259" key="15">
    <source>
        <dbReference type="Pfam" id="PF00593"/>
    </source>
</evidence>
<comment type="caution">
    <text evidence="17">The sequence shown here is derived from an EMBL/GenBank/DDBJ whole genome shotgun (WGS) entry which is preliminary data.</text>
</comment>
<accession>A0A7X4KAU8</accession>
<evidence type="ECO:0000256" key="2">
    <source>
        <dbReference type="ARBA" id="ARBA00009810"/>
    </source>
</evidence>
<evidence type="ECO:0000256" key="9">
    <source>
        <dbReference type="ARBA" id="ARBA00023170"/>
    </source>
</evidence>
<dbReference type="Proteomes" id="UP000450012">
    <property type="component" value="Unassembled WGS sequence"/>
</dbReference>
<dbReference type="EMBL" id="WWCK01000001">
    <property type="protein sequence ID" value="MYM65648.1"/>
    <property type="molecule type" value="Genomic_DNA"/>
</dbReference>
<dbReference type="Pfam" id="PF07715">
    <property type="entry name" value="Plug"/>
    <property type="match status" value="1"/>
</dbReference>
<keyword evidence="7 13" id="KW-0798">TonB box</keyword>
<keyword evidence="3 11" id="KW-0813">Transport</keyword>
<evidence type="ECO:0000256" key="7">
    <source>
        <dbReference type="ARBA" id="ARBA00023077"/>
    </source>
</evidence>
<feature type="short sequence motif" description="TonB C-terminal box" evidence="12">
    <location>
        <begin position="915"/>
        <end position="932"/>
    </location>
</feature>
<protein>
    <submittedName>
        <fullName evidence="17">TonB-dependent receptor</fullName>
    </submittedName>
</protein>
<evidence type="ECO:0000256" key="6">
    <source>
        <dbReference type="ARBA" id="ARBA00022729"/>
    </source>
</evidence>
<evidence type="ECO:0000256" key="14">
    <source>
        <dbReference type="SAM" id="SignalP"/>
    </source>
</evidence>
<dbReference type="PROSITE" id="PS01156">
    <property type="entry name" value="TONB_DEPENDENT_REC_2"/>
    <property type="match status" value="1"/>
</dbReference>
<sequence length="932" mass="100517">MIKETILSRSLRVMFAGGLAMTLGHAFAQEATEQPMQRVEITGSSIKRIAAESSLPVQSFSQKDIKKSGVTTVTDFIQQLPAMQGFSVAADSVGGGGGGVTTASIHDIGASYTLVLLNGRRVAPANSGTTIDLNSIPLSAIERVEVLTDGASALYGADAIAGVVNFILKKGAAPWEINAKYSSPEKAGGKSNSFSLSKGFGDLDEDGYSVFVSLSHDEQKQLKASQRDFAKSGMVNFTDPKNGKALQFQNGSTRAIPANASIDYNDAKGESQTVNLNPYALAHGNKCAANNVALDDGQCLYDSPSTIEINPESSRDSLFSSGSLKLGNSGFKAFFDAAYTEAKITARIAPYPADFSLSTSSPLFSKYLQPYLTPEQLAGVTSVAVKYRLYEMGNRGYEYGTKATHLVAGLDGAAYGWDINGALTYSRNKQEQKYLSGFPLADKFDALLNSGSFDPFAYPQGSMPQAMRDQLNATGFSGLYNTQTVVMKGADAHASRPVFELAGGAAMISVGADYRVTSFKTDQEDVAEKALILFDSPVYDNHYERANTGAFAELLLPISKKWEATVSGRFDNIGAVKDKILGREIGDSASAGTYKVSTKYSAAKNLMLRAATGTGFRAASMQEIAGPLEEFGVTGGSYSCPLTAANGMAGHPLAKYCATPSRGQFEVFQGGNPDLKPEKSKQWSIGAVWEPTSTTSVAIDLWNVEIRDQVTSVSEGLIFANPAKYANLFTTKHIASTGRDVLAIKLLPINIGKVENRGIDYDFTQKIKLFDGRLTNRLAGTYLLRSRYTTPGTDDQWETSLNQYGSNDKVSFRNIIKASTSWENTQWTHTLSANYRNGYTDKHQSAKDCAVVIAGTQDCYDITLEVPSYTTFDMQSAFRPLKNVEITAGVNNLFDRDPPFSLRNTGSHQIGYNPSYSSALGRTFYLSGSYKF</sequence>
<dbReference type="InterPro" id="IPR000531">
    <property type="entry name" value="Beta-barrel_TonB"/>
</dbReference>
<evidence type="ECO:0000256" key="12">
    <source>
        <dbReference type="PROSITE-ProRule" id="PRU10144"/>
    </source>
</evidence>
<dbReference type="InterPro" id="IPR012910">
    <property type="entry name" value="Plug_dom"/>
</dbReference>
<organism evidence="17 18">
    <name type="scientific">Duganella rivi</name>
    <dbReference type="NCBI Taxonomy" id="2666083"/>
    <lineage>
        <taxon>Bacteria</taxon>
        <taxon>Pseudomonadati</taxon>
        <taxon>Pseudomonadota</taxon>
        <taxon>Betaproteobacteria</taxon>
        <taxon>Burkholderiales</taxon>
        <taxon>Oxalobacteraceae</taxon>
        <taxon>Telluria group</taxon>
        <taxon>Duganella</taxon>
    </lineage>
</organism>
<dbReference type="InterPro" id="IPR039426">
    <property type="entry name" value="TonB-dep_rcpt-like"/>
</dbReference>